<dbReference type="Proteomes" id="UP000423413">
    <property type="component" value="Chromosome"/>
</dbReference>
<dbReference type="GeneID" id="73736613"/>
<evidence type="ECO:0000313" key="3">
    <source>
        <dbReference type="Proteomes" id="UP000423413"/>
    </source>
</evidence>
<name>A0AAE6QJJ1_9PSED</name>
<organism evidence="2 3">
    <name type="scientific">Pseudomonas coronafaciens pv. coronafaciens</name>
    <dbReference type="NCBI Taxonomy" id="235275"/>
    <lineage>
        <taxon>Bacteria</taxon>
        <taxon>Pseudomonadati</taxon>
        <taxon>Pseudomonadota</taxon>
        <taxon>Gammaproteobacteria</taxon>
        <taxon>Pseudomonadales</taxon>
        <taxon>Pseudomonadaceae</taxon>
        <taxon>Pseudomonas</taxon>
        <taxon>Pseudomonas coronafaciens</taxon>
    </lineage>
</organism>
<dbReference type="EMBL" id="CP046441">
    <property type="protein sequence ID" value="QGT82968.1"/>
    <property type="molecule type" value="Genomic_DNA"/>
</dbReference>
<evidence type="ECO:0000313" key="2">
    <source>
        <dbReference type="EMBL" id="QGT82968.1"/>
    </source>
</evidence>
<feature type="transmembrane region" description="Helical" evidence="1">
    <location>
        <begin position="12"/>
        <end position="32"/>
    </location>
</feature>
<gene>
    <name evidence="2" type="ORF">GMO17_18220</name>
</gene>
<dbReference type="AlphaFoldDB" id="A0AAE6QJJ1"/>
<evidence type="ECO:0000256" key="1">
    <source>
        <dbReference type="SAM" id="Phobius"/>
    </source>
</evidence>
<keyword evidence="1" id="KW-0812">Transmembrane</keyword>
<keyword evidence="1" id="KW-1133">Transmembrane helix</keyword>
<accession>A0AAE6QJJ1</accession>
<keyword evidence="1" id="KW-0472">Membrane</keyword>
<protein>
    <submittedName>
        <fullName evidence="2">Uncharacterized protein</fullName>
    </submittedName>
</protein>
<feature type="transmembrane region" description="Helical" evidence="1">
    <location>
        <begin position="38"/>
        <end position="55"/>
    </location>
</feature>
<reference evidence="2 3" key="1">
    <citation type="submission" date="2019-11" db="EMBL/GenBank/DDBJ databases">
        <title>Complete genome sequence of Pseudomonas syringae pv. coronafaciens isolate B19001 originated in imported oat cereal.</title>
        <authorList>
            <person name="Kim S.M."/>
            <person name="Lee B.C."/>
            <person name="Seo S.J."/>
            <person name="Lee J.E."/>
            <person name="Choi N.J."/>
            <person name="Park J.H."/>
        </authorList>
    </citation>
    <scope>NUCLEOTIDE SEQUENCE [LARGE SCALE GENOMIC DNA]</scope>
    <source>
        <strain evidence="2 3">B19001</strain>
    </source>
</reference>
<feature type="transmembrane region" description="Helical" evidence="1">
    <location>
        <begin position="75"/>
        <end position="94"/>
    </location>
</feature>
<proteinExistence type="predicted"/>
<feature type="transmembrane region" description="Helical" evidence="1">
    <location>
        <begin position="106"/>
        <end position="126"/>
    </location>
</feature>
<sequence length="141" mass="16074">MVTFSGRKISWLIYTVLFGMVPIFMRIIAYMLVNDSKIPMFSASDFISLGIVLHVSLMAETRYNDSQESDWKKSIVGISVLAVLFYAVLYIFSMLSDIYDNINMSFVFWAPVVMAVCSFAMSWAVYDRLTYMPALPKEVVA</sequence>
<dbReference type="RefSeq" id="WP_147467251.1">
    <property type="nucleotide sequence ID" value="NZ_CP046441.1"/>
</dbReference>